<dbReference type="AlphaFoldDB" id="A0A0X8V818"/>
<dbReference type="KEGG" id="cpro:CPRO_01780"/>
<evidence type="ECO:0000256" key="2">
    <source>
        <dbReference type="ARBA" id="ARBA00004401"/>
    </source>
</evidence>
<dbReference type="Pfam" id="PF10502">
    <property type="entry name" value="Peptidase_S26"/>
    <property type="match status" value="1"/>
</dbReference>
<evidence type="ECO:0000313" key="10">
    <source>
        <dbReference type="EMBL" id="SHE28346.1"/>
    </source>
</evidence>
<dbReference type="PRINTS" id="PR00727">
    <property type="entry name" value="LEADERPTASE"/>
</dbReference>
<evidence type="ECO:0000313" key="11">
    <source>
        <dbReference type="Proteomes" id="UP000068026"/>
    </source>
</evidence>
<feature type="active site" evidence="6">
    <location>
        <position position="85"/>
    </location>
</feature>
<evidence type="ECO:0000256" key="3">
    <source>
        <dbReference type="ARBA" id="ARBA00009370"/>
    </source>
</evidence>
<proteinExistence type="inferred from homology"/>
<dbReference type="InterPro" id="IPR019758">
    <property type="entry name" value="Pept_S26A_signal_pept_1_CS"/>
</dbReference>
<dbReference type="Proteomes" id="UP000068026">
    <property type="component" value="Chromosome"/>
</dbReference>
<dbReference type="InterPro" id="IPR019757">
    <property type="entry name" value="Pept_S26A_signal_pept_1_Lys-AS"/>
</dbReference>
<name>A0A0X8V818_ANAPI</name>
<evidence type="ECO:0000256" key="1">
    <source>
        <dbReference type="ARBA" id="ARBA00000677"/>
    </source>
</evidence>
<accession>A0A0X8V818</accession>
<dbReference type="PANTHER" id="PTHR43390">
    <property type="entry name" value="SIGNAL PEPTIDASE I"/>
    <property type="match status" value="1"/>
</dbReference>
<comment type="catalytic activity">
    <reaction evidence="1 7">
        <text>Cleavage of hydrophobic, N-terminal signal or leader sequences from secreted and periplasmic proteins.</text>
        <dbReference type="EC" id="3.4.21.89"/>
    </reaction>
</comment>
<evidence type="ECO:0000256" key="7">
    <source>
        <dbReference type="RuleBase" id="RU362042"/>
    </source>
</evidence>
<reference evidence="9 11" key="1">
    <citation type="journal article" date="2016" name="Genome Announc.">
        <title>Complete Genome Sequence of the Amino Acid-Fermenting Clostridium propionicum X2 (DSM 1682).</title>
        <authorList>
            <person name="Poehlein A."/>
            <person name="Schlien K."/>
            <person name="Chowdhury N.P."/>
            <person name="Gottschalk G."/>
            <person name="Buckel W."/>
            <person name="Daniel R."/>
        </authorList>
    </citation>
    <scope>NUCLEOTIDE SEQUENCE [LARGE SCALE GENOMIC DNA]</scope>
    <source>
        <strain evidence="9 11">X2</strain>
    </source>
</reference>
<evidence type="ECO:0000313" key="12">
    <source>
        <dbReference type="Proteomes" id="UP000184204"/>
    </source>
</evidence>
<dbReference type="SUPFAM" id="SSF51306">
    <property type="entry name" value="LexA/Signal peptidase"/>
    <property type="match status" value="1"/>
</dbReference>
<reference evidence="12" key="4">
    <citation type="submission" date="2016-11" db="EMBL/GenBank/DDBJ databases">
        <authorList>
            <person name="Jaros S."/>
            <person name="Januszkiewicz K."/>
            <person name="Wedrychowicz H."/>
        </authorList>
    </citation>
    <scope>NUCLEOTIDE SEQUENCE [LARGE SCALE GENOMIC DNA]</scope>
    <source>
        <strain evidence="12">DSM 1682</strain>
    </source>
</reference>
<dbReference type="RefSeq" id="WP_236782366.1">
    <property type="nucleotide sequence ID" value="NZ_CP014223.1"/>
</dbReference>
<dbReference type="Gene3D" id="2.10.109.10">
    <property type="entry name" value="Umud Fragment, subunit A"/>
    <property type="match status" value="1"/>
</dbReference>
<reference evidence="11" key="2">
    <citation type="submission" date="2016-01" db="EMBL/GenBank/DDBJ databases">
        <authorList>
            <person name="Poehlein A."/>
            <person name="Schlien K."/>
            <person name="Gottschalk G."/>
            <person name="Buckel W."/>
            <person name="Daniel R."/>
        </authorList>
    </citation>
    <scope>NUCLEOTIDE SEQUENCE [LARGE SCALE GENOMIC DNA]</scope>
    <source>
        <strain evidence="11">X2</strain>
    </source>
</reference>
<dbReference type="InterPro" id="IPR036286">
    <property type="entry name" value="LexA/Signal_pep-like_sf"/>
</dbReference>
<dbReference type="InterPro" id="IPR019533">
    <property type="entry name" value="Peptidase_S26"/>
</dbReference>
<evidence type="ECO:0000313" key="9">
    <source>
        <dbReference type="EMBL" id="AMJ39802.1"/>
    </source>
</evidence>
<dbReference type="GO" id="GO:0005886">
    <property type="term" value="C:plasma membrane"/>
    <property type="evidence" value="ECO:0007669"/>
    <property type="project" value="UniProtKB-SubCell"/>
</dbReference>
<evidence type="ECO:0000256" key="4">
    <source>
        <dbReference type="ARBA" id="ARBA00013208"/>
    </source>
</evidence>
<reference evidence="10" key="3">
    <citation type="submission" date="2016-11" db="EMBL/GenBank/DDBJ databases">
        <authorList>
            <person name="Varghese N."/>
            <person name="Submissions S."/>
        </authorList>
    </citation>
    <scope>NUCLEOTIDE SEQUENCE</scope>
    <source>
        <strain evidence="10">DSM 1682</strain>
    </source>
</reference>
<dbReference type="CDD" id="cd06530">
    <property type="entry name" value="S26_SPase_I"/>
    <property type="match status" value="1"/>
</dbReference>
<dbReference type="PANTHER" id="PTHR43390:SF1">
    <property type="entry name" value="CHLOROPLAST PROCESSING PEPTIDASE"/>
    <property type="match status" value="1"/>
</dbReference>
<dbReference type="NCBIfam" id="TIGR02227">
    <property type="entry name" value="sigpep_I_bact"/>
    <property type="match status" value="1"/>
</dbReference>
<dbReference type="EC" id="3.4.21.89" evidence="4 7"/>
<comment type="similarity">
    <text evidence="3 7">Belongs to the peptidase S26 family.</text>
</comment>
<evidence type="ECO:0000256" key="6">
    <source>
        <dbReference type="PIRSR" id="PIRSR600223-1"/>
    </source>
</evidence>
<dbReference type="Proteomes" id="UP000184204">
    <property type="component" value="Unassembled WGS sequence"/>
</dbReference>
<comment type="subcellular location">
    <subcellularLocation>
        <location evidence="2">Cell membrane</location>
        <topology evidence="2">Single-pass type II membrane protein</topology>
    </subcellularLocation>
    <subcellularLocation>
        <location evidence="7">Membrane</location>
        <topology evidence="7">Single-pass type II membrane protein</topology>
    </subcellularLocation>
</comment>
<sequence length="174" mass="19703">MSNTAKKEIISWVKTILLAVVLAGAVNTLLIVNAQVPTGSMETTIMTGDRILALRTSYWFNQPERGDVVVFRYPDDPEQKTLYVKRIIGMGGDVIKVENGNVYVNGEALDEPYLEVVTQGTFGPFEVPEGSFFMMGDNRNDSWDSRFWDNKFVAPDKILGKVVFRYYKGFKWIS</sequence>
<protein>
    <recommendedName>
        <fullName evidence="4 7">Signal peptidase I</fullName>
        <ecNumber evidence="4 7">3.4.21.89</ecNumber>
    </recommendedName>
</protein>
<dbReference type="PROSITE" id="PS00760">
    <property type="entry name" value="SPASE_I_2"/>
    <property type="match status" value="1"/>
</dbReference>
<evidence type="ECO:0000259" key="8">
    <source>
        <dbReference type="Pfam" id="PF10502"/>
    </source>
</evidence>
<keyword evidence="11" id="KW-1185">Reference proteome</keyword>
<feature type="active site" evidence="6">
    <location>
        <position position="40"/>
    </location>
</feature>
<gene>
    <name evidence="9" type="primary">sipS_1</name>
    <name evidence="9" type="ORF">CPRO_01780</name>
    <name evidence="10" type="ORF">SAMN02745151_00175</name>
</gene>
<dbReference type="GO" id="GO:0004252">
    <property type="term" value="F:serine-type endopeptidase activity"/>
    <property type="evidence" value="ECO:0007669"/>
    <property type="project" value="InterPro"/>
</dbReference>
<dbReference type="EMBL" id="CP014223">
    <property type="protein sequence ID" value="AMJ39802.1"/>
    <property type="molecule type" value="Genomic_DNA"/>
</dbReference>
<dbReference type="GO" id="GO:0009003">
    <property type="term" value="F:signal peptidase activity"/>
    <property type="evidence" value="ECO:0007669"/>
    <property type="project" value="UniProtKB-EC"/>
</dbReference>
<keyword evidence="5 7" id="KW-0378">Hydrolase</keyword>
<evidence type="ECO:0000256" key="5">
    <source>
        <dbReference type="ARBA" id="ARBA00022801"/>
    </source>
</evidence>
<dbReference type="PROSITE" id="PS00761">
    <property type="entry name" value="SPASE_I_3"/>
    <property type="match status" value="1"/>
</dbReference>
<organism evidence="10 12">
    <name type="scientific">Anaerotignum propionicum DSM 1682</name>
    <dbReference type="NCBI Taxonomy" id="991789"/>
    <lineage>
        <taxon>Bacteria</taxon>
        <taxon>Bacillati</taxon>
        <taxon>Bacillota</taxon>
        <taxon>Clostridia</taxon>
        <taxon>Lachnospirales</taxon>
        <taxon>Anaerotignaceae</taxon>
        <taxon>Anaerotignum</taxon>
    </lineage>
</organism>
<dbReference type="InterPro" id="IPR000223">
    <property type="entry name" value="Pept_S26A_signal_pept_1"/>
</dbReference>
<feature type="domain" description="Peptidase S26" evidence="8">
    <location>
        <begin position="10"/>
        <end position="167"/>
    </location>
</feature>
<dbReference type="EMBL" id="FQUA01000001">
    <property type="protein sequence ID" value="SHE28346.1"/>
    <property type="molecule type" value="Genomic_DNA"/>
</dbReference>
<keyword evidence="7" id="KW-0645">Protease</keyword>
<dbReference type="GO" id="GO:0006465">
    <property type="term" value="P:signal peptide processing"/>
    <property type="evidence" value="ECO:0007669"/>
    <property type="project" value="InterPro"/>
</dbReference>